<evidence type="ECO:0000313" key="11">
    <source>
        <dbReference type="Proteomes" id="UP000887458"/>
    </source>
</evidence>
<dbReference type="PANTHER" id="PTHR10844">
    <property type="entry name" value="CAVEOLIN"/>
    <property type="match status" value="1"/>
</dbReference>
<name>A0ABQ8IYP4_DERPT</name>
<comment type="similarity">
    <text evidence="4">Belongs to the caveolin family.</text>
</comment>
<keyword evidence="11" id="KW-1185">Reference proteome</keyword>
<comment type="subcellular location">
    <subcellularLocation>
        <location evidence="1">Cell membrane</location>
        <topology evidence="1">Peripheral membrane protein</topology>
    </subcellularLocation>
    <subcellularLocation>
        <location evidence="2">Golgi apparatus membrane</location>
        <topology evidence="2">Peripheral membrane protein</topology>
    </subcellularLocation>
    <subcellularLocation>
        <location evidence="3">Membrane</location>
        <location evidence="3">Caveola</location>
        <topology evidence="3">Peripheral membrane protein</topology>
    </subcellularLocation>
</comment>
<reference evidence="10 11" key="2">
    <citation type="journal article" date="2022" name="Mol. Biol. Evol.">
        <title>Comparative Genomics Reveals Insights into the Divergent Evolution of Astigmatic Mites and Household Pest Adaptations.</title>
        <authorList>
            <person name="Xiong Q."/>
            <person name="Wan A.T."/>
            <person name="Liu X."/>
            <person name="Fung C.S."/>
            <person name="Xiao X."/>
            <person name="Malainual N."/>
            <person name="Hou J."/>
            <person name="Wang L."/>
            <person name="Wang M."/>
            <person name="Yang K.Y."/>
            <person name="Cui Y."/>
            <person name="Leung E.L."/>
            <person name="Nong W."/>
            <person name="Shin S.K."/>
            <person name="Au S.W."/>
            <person name="Jeong K.Y."/>
            <person name="Chew F.T."/>
            <person name="Hui J.H."/>
            <person name="Leung T.F."/>
            <person name="Tungtrongchitr A."/>
            <person name="Zhong N."/>
            <person name="Liu Z."/>
            <person name="Tsui S.K."/>
        </authorList>
    </citation>
    <scope>NUCLEOTIDE SEQUENCE [LARGE SCALE GENOMIC DNA]</scope>
    <source>
        <strain evidence="10">Derp</strain>
    </source>
</reference>
<evidence type="ECO:0000256" key="8">
    <source>
        <dbReference type="SAM" id="MobiDB-lite"/>
    </source>
</evidence>
<keyword evidence="7 9" id="KW-0472">Membrane</keyword>
<dbReference type="Pfam" id="PF01146">
    <property type="entry name" value="Caveolin"/>
    <property type="match status" value="1"/>
</dbReference>
<evidence type="ECO:0000256" key="2">
    <source>
        <dbReference type="ARBA" id="ARBA00004395"/>
    </source>
</evidence>
<feature type="transmembrane region" description="Helical" evidence="9">
    <location>
        <begin position="189"/>
        <end position="217"/>
    </location>
</feature>
<feature type="compositionally biased region" description="Polar residues" evidence="8">
    <location>
        <begin position="1"/>
        <end position="13"/>
    </location>
</feature>
<feature type="compositionally biased region" description="Basic and acidic residues" evidence="8">
    <location>
        <begin position="21"/>
        <end position="44"/>
    </location>
</feature>
<dbReference type="PANTHER" id="PTHR10844:SF28">
    <property type="entry name" value="CAVEOLIN"/>
    <property type="match status" value="1"/>
</dbReference>
<accession>A0ABQ8IYP4</accession>
<feature type="region of interest" description="Disordered" evidence="8">
    <location>
        <begin position="1"/>
        <end position="112"/>
    </location>
</feature>
<feature type="compositionally biased region" description="Basic and acidic residues" evidence="8">
    <location>
        <begin position="57"/>
        <end position="103"/>
    </location>
</feature>
<feature type="region of interest" description="Disordered" evidence="8">
    <location>
        <begin position="294"/>
        <end position="319"/>
    </location>
</feature>
<comment type="caution">
    <text evidence="10">The sequence shown here is derived from an EMBL/GenBank/DDBJ whole genome shotgun (WGS) entry which is preliminary data.</text>
</comment>
<keyword evidence="5" id="KW-1003">Cell membrane</keyword>
<evidence type="ECO:0000256" key="9">
    <source>
        <dbReference type="SAM" id="Phobius"/>
    </source>
</evidence>
<keyword evidence="9" id="KW-1133">Transmembrane helix</keyword>
<organism evidence="10 11">
    <name type="scientific">Dermatophagoides pteronyssinus</name>
    <name type="common">European house dust mite</name>
    <dbReference type="NCBI Taxonomy" id="6956"/>
    <lineage>
        <taxon>Eukaryota</taxon>
        <taxon>Metazoa</taxon>
        <taxon>Ecdysozoa</taxon>
        <taxon>Arthropoda</taxon>
        <taxon>Chelicerata</taxon>
        <taxon>Arachnida</taxon>
        <taxon>Acari</taxon>
        <taxon>Acariformes</taxon>
        <taxon>Sarcoptiformes</taxon>
        <taxon>Astigmata</taxon>
        <taxon>Psoroptidia</taxon>
        <taxon>Analgoidea</taxon>
        <taxon>Pyroglyphidae</taxon>
        <taxon>Dermatophagoidinae</taxon>
        <taxon>Dermatophagoides</taxon>
    </lineage>
</organism>
<evidence type="ECO:0000313" key="10">
    <source>
        <dbReference type="EMBL" id="KAH9415332.1"/>
    </source>
</evidence>
<dbReference type="InterPro" id="IPR001612">
    <property type="entry name" value="Caveolin"/>
</dbReference>
<protein>
    <submittedName>
        <fullName evidence="10">Caveolin-1</fullName>
    </submittedName>
</protein>
<evidence type="ECO:0000256" key="6">
    <source>
        <dbReference type="ARBA" id="ARBA00023034"/>
    </source>
</evidence>
<reference evidence="10 11" key="1">
    <citation type="journal article" date="2018" name="J. Allergy Clin. Immunol.">
        <title>High-quality assembly of Dermatophagoides pteronyssinus genome and transcriptome reveals a wide range of novel allergens.</title>
        <authorList>
            <person name="Liu X.Y."/>
            <person name="Yang K.Y."/>
            <person name="Wang M.Q."/>
            <person name="Kwok J.S."/>
            <person name="Zeng X."/>
            <person name="Yang Z."/>
            <person name="Xiao X.J."/>
            <person name="Lau C.P."/>
            <person name="Li Y."/>
            <person name="Huang Z.M."/>
            <person name="Ba J.G."/>
            <person name="Yim A.K."/>
            <person name="Ouyang C.Y."/>
            <person name="Ngai S.M."/>
            <person name="Chan T.F."/>
            <person name="Leung E.L."/>
            <person name="Liu L."/>
            <person name="Liu Z.G."/>
            <person name="Tsui S.K."/>
        </authorList>
    </citation>
    <scope>NUCLEOTIDE SEQUENCE [LARGE SCALE GENOMIC DNA]</scope>
    <source>
        <strain evidence="10">Derp</strain>
    </source>
</reference>
<sequence>MENKSGSKSNLNESVLPLLDDEIHKEKIELKEKSDDSDEQKPTNDNDTADSAAAKKKKEEEKERKRQKKLEEEERKKQLKLEKQKQKEEEKEKKKQQKAEKQAAMDSAKGTNGTCSGIGGGRSCNFNNHLNQFTVGLNLLDRDERSINDHVNVSFEDVIGEPDATQGFDSAYQLSFGLFQFVRFWLYRILMAIISLPLAFIWALVFALLSLISVWIVTPGFRVMDIIFFFIHRIWSCLVRTFLDPILTSIALVRQSDPKSYHPLPIITNSGRPLSTVFKDGVKYNKINSNETTMESYKTSNNGEQDPSSPQEQVTVTIG</sequence>
<gene>
    <name evidence="10" type="primary">CAV1_1</name>
    <name evidence="10" type="ORF">DERP_012628</name>
</gene>
<keyword evidence="6" id="KW-0333">Golgi apparatus</keyword>
<keyword evidence="9" id="KW-0812">Transmembrane</keyword>
<evidence type="ECO:0000256" key="7">
    <source>
        <dbReference type="ARBA" id="ARBA00023136"/>
    </source>
</evidence>
<proteinExistence type="inferred from homology"/>
<evidence type="ECO:0000256" key="3">
    <source>
        <dbReference type="ARBA" id="ARBA00004543"/>
    </source>
</evidence>
<evidence type="ECO:0000256" key="5">
    <source>
        <dbReference type="ARBA" id="ARBA00022475"/>
    </source>
</evidence>
<dbReference type="EMBL" id="NJHN03000098">
    <property type="protein sequence ID" value="KAH9415332.1"/>
    <property type="molecule type" value="Genomic_DNA"/>
</dbReference>
<dbReference type="Proteomes" id="UP000887458">
    <property type="component" value="Unassembled WGS sequence"/>
</dbReference>
<evidence type="ECO:0000256" key="4">
    <source>
        <dbReference type="ARBA" id="ARBA00010988"/>
    </source>
</evidence>
<evidence type="ECO:0000256" key="1">
    <source>
        <dbReference type="ARBA" id="ARBA00004202"/>
    </source>
</evidence>